<evidence type="ECO:0000313" key="7">
    <source>
        <dbReference type="EMBL" id="CUG85934.1"/>
    </source>
</evidence>
<reference evidence="8" key="1">
    <citation type="submission" date="2015-09" db="EMBL/GenBank/DDBJ databases">
        <authorList>
            <consortium name="Pathogen Informatics"/>
        </authorList>
    </citation>
    <scope>NUCLEOTIDE SEQUENCE [LARGE SCALE GENOMIC DNA]</scope>
    <source>
        <strain evidence="8">Lake Konstanz</strain>
    </source>
</reference>
<evidence type="ECO:0000256" key="2">
    <source>
        <dbReference type="ARBA" id="ARBA00022676"/>
    </source>
</evidence>
<dbReference type="OrthoDB" id="429950at2759"/>
<organism evidence="7 8">
    <name type="scientific">Bodo saltans</name>
    <name type="common">Flagellated protozoan</name>
    <dbReference type="NCBI Taxonomy" id="75058"/>
    <lineage>
        <taxon>Eukaryota</taxon>
        <taxon>Discoba</taxon>
        <taxon>Euglenozoa</taxon>
        <taxon>Kinetoplastea</taxon>
        <taxon>Metakinetoplastina</taxon>
        <taxon>Eubodonida</taxon>
        <taxon>Bodonidae</taxon>
        <taxon>Bodo</taxon>
    </lineage>
</organism>
<dbReference type="InterPro" id="IPR050800">
    <property type="entry name" value="ARTD/PARP"/>
</dbReference>
<evidence type="ECO:0000256" key="1">
    <source>
        <dbReference type="ARBA" id="ARBA00012020"/>
    </source>
</evidence>
<dbReference type="EC" id="2.4.2.30" evidence="1"/>
<evidence type="ECO:0000256" key="5">
    <source>
        <dbReference type="ARBA" id="ARBA00033987"/>
    </source>
</evidence>
<sequence>MVATYFNNTHTSRKRSQTLRHLWKLERDEEEQRFEPWKTSSNRKLLWHGSHLFKWVRILSRGLQIPNENGGDLKFGKGIYFADMISEGARHSKIDIGAKTGGLLVLGEVALGTPSERDKADVNFEKLPMGTDSIYGRGEFMHDPSEDLMLTSGVVVPTGTPITRSYDRERSLTYNEFVVYDVTRVKLKYLLHVDEKSTIPD</sequence>
<dbReference type="GO" id="GO:0003950">
    <property type="term" value="F:NAD+ poly-ADP-ribosyltransferase activity"/>
    <property type="evidence" value="ECO:0007669"/>
    <property type="project" value="UniProtKB-EC"/>
</dbReference>
<dbReference type="Pfam" id="PF00644">
    <property type="entry name" value="PARP"/>
    <property type="match status" value="1"/>
</dbReference>
<dbReference type="VEuPathDB" id="TriTrypDB:BSAL_91125"/>
<accession>A0A0S4J7D7</accession>
<dbReference type="AlphaFoldDB" id="A0A0S4J7D7"/>
<proteinExistence type="predicted"/>
<keyword evidence="2" id="KW-0328">Glycosyltransferase</keyword>
<dbReference type="PANTHER" id="PTHR10459:SF60">
    <property type="entry name" value="POLY [ADP-RIBOSE] POLYMERASE 2"/>
    <property type="match status" value="1"/>
</dbReference>
<dbReference type="PANTHER" id="PTHR10459">
    <property type="entry name" value="DNA LIGASE"/>
    <property type="match status" value="1"/>
</dbReference>
<dbReference type="Gene3D" id="3.90.228.10">
    <property type="match status" value="1"/>
</dbReference>
<dbReference type="GO" id="GO:1990404">
    <property type="term" value="F:NAD+-protein mono-ADP-ribosyltransferase activity"/>
    <property type="evidence" value="ECO:0007669"/>
    <property type="project" value="TreeGrafter"/>
</dbReference>
<protein>
    <recommendedName>
        <fullName evidence="1">NAD(+) ADP-ribosyltransferase</fullName>
        <ecNumber evidence="1">2.4.2.30</ecNumber>
    </recommendedName>
</protein>
<dbReference type="GO" id="GO:0005730">
    <property type="term" value="C:nucleolus"/>
    <property type="evidence" value="ECO:0007669"/>
    <property type="project" value="TreeGrafter"/>
</dbReference>
<keyword evidence="4" id="KW-0520">NAD</keyword>
<keyword evidence="3" id="KW-0808">Transferase</keyword>
<dbReference type="Proteomes" id="UP000051952">
    <property type="component" value="Unassembled WGS sequence"/>
</dbReference>
<keyword evidence="8" id="KW-1185">Reference proteome</keyword>
<gene>
    <name evidence="7" type="ORF">BSAL_91125</name>
</gene>
<comment type="catalytic activity">
    <reaction evidence="5">
        <text>NAD(+) + (ADP-D-ribosyl)n-acceptor = nicotinamide + (ADP-D-ribosyl)n+1-acceptor + H(+).</text>
        <dbReference type="EC" id="2.4.2.30"/>
    </reaction>
</comment>
<evidence type="ECO:0000256" key="4">
    <source>
        <dbReference type="ARBA" id="ARBA00023027"/>
    </source>
</evidence>
<evidence type="ECO:0000256" key="3">
    <source>
        <dbReference type="ARBA" id="ARBA00022679"/>
    </source>
</evidence>
<dbReference type="SUPFAM" id="SSF56399">
    <property type="entry name" value="ADP-ribosylation"/>
    <property type="match status" value="1"/>
</dbReference>
<dbReference type="InterPro" id="IPR012317">
    <property type="entry name" value="Poly(ADP-ribose)pol_cat_dom"/>
</dbReference>
<dbReference type="GO" id="GO:0070212">
    <property type="term" value="P:protein poly-ADP-ribosylation"/>
    <property type="evidence" value="ECO:0007669"/>
    <property type="project" value="TreeGrafter"/>
</dbReference>
<name>A0A0S4J7D7_BODSA</name>
<evidence type="ECO:0000259" key="6">
    <source>
        <dbReference type="Pfam" id="PF00644"/>
    </source>
</evidence>
<evidence type="ECO:0000313" key="8">
    <source>
        <dbReference type="Proteomes" id="UP000051952"/>
    </source>
</evidence>
<dbReference type="EMBL" id="CYKH01001211">
    <property type="protein sequence ID" value="CUG85934.1"/>
    <property type="molecule type" value="Genomic_DNA"/>
</dbReference>
<feature type="domain" description="PARP catalytic" evidence="6">
    <location>
        <begin position="1"/>
        <end position="194"/>
    </location>
</feature>
<dbReference type="GO" id="GO:0006302">
    <property type="term" value="P:double-strand break repair"/>
    <property type="evidence" value="ECO:0007669"/>
    <property type="project" value="TreeGrafter"/>
</dbReference>
<dbReference type="OMA" id="SEECHET"/>